<evidence type="ECO:0000256" key="6">
    <source>
        <dbReference type="ARBA" id="ARBA00023134"/>
    </source>
</evidence>
<dbReference type="CDD" id="cd00878">
    <property type="entry name" value="Arf_Arl"/>
    <property type="match status" value="1"/>
</dbReference>
<dbReference type="Pfam" id="PF00025">
    <property type="entry name" value="Arf"/>
    <property type="match status" value="1"/>
</dbReference>
<dbReference type="InterPro" id="IPR027417">
    <property type="entry name" value="P-loop_NTPase"/>
</dbReference>
<organism evidence="12 13">
    <name type="scientific">Plectus sambesii</name>
    <dbReference type="NCBI Taxonomy" id="2011161"/>
    <lineage>
        <taxon>Eukaryota</taxon>
        <taxon>Metazoa</taxon>
        <taxon>Ecdysozoa</taxon>
        <taxon>Nematoda</taxon>
        <taxon>Chromadorea</taxon>
        <taxon>Plectida</taxon>
        <taxon>Plectina</taxon>
        <taxon>Plectoidea</taxon>
        <taxon>Plectidae</taxon>
        <taxon>Plectus</taxon>
    </lineage>
</organism>
<evidence type="ECO:0000313" key="12">
    <source>
        <dbReference type="Proteomes" id="UP000887566"/>
    </source>
</evidence>
<dbReference type="PROSITE" id="PS50119">
    <property type="entry name" value="ZF_BBOX"/>
    <property type="match status" value="1"/>
</dbReference>
<dbReference type="WBParaSite" id="PSAMB.scaffold4334size14981.g24054.t1">
    <property type="protein sequence ID" value="PSAMB.scaffold4334size14981.g24054.t1"/>
    <property type="gene ID" value="PSAMB.scaffold4334size14981.g24054"/>
</dbReference>
<dbReference type="SMART" id="SM00502">
    <property type="entry name" value="BBC"/>
    <property type="match status" value="1"/>
</dbReference>
<dbReference type="GO" id="GO:0003924">
    <property type="term" value="F:GTPase activity"/>
    <property type="evidence" value="ECO:0007669"/>
    <property type="project" value="InterPro"/>
</dbReference>
<dbReference type="Gene3D" id="3.40.50.300">
    <property type="entry name" value="P-loop containing nucleotide triphosphate hydrolases"/>
    <property type="match status" value="1"/>
</dbReference>
<dbReference type="PRINTS" id="PR00328">
    <property type="entry name" value="SAR1GTPBP"/>
</dbReference>
<dbReference type="InterPro" id="IPR006689">
    <property type="entry name" value="Small_GTPase_ARF/SAR"/>
</dbReference>
<feature type="domain" description="B box-type" evidence="11">
    <location>
        <begin position="148"/>
        <end position="189"/>
    </location>
</feature>
<dbReference type="InterPro" id="IPR017907">
    <property type="entry name" value="Znf_RING_CS"/>
</dbReference>
<dbReference type="SMART" id="SM00336">
    <property type="entry name" value="BBOX"/>
    <property type="match status" value="2"/>
</dbReference>
<dbReference type="AlphaFoldDB" id="A0A914WJB8"/>
<dbReference type="GO" id="GO:0005525">
    <property type="term" value="F:GTP binding"/>
    <property type="evidence" value="ECO:0007669"/>
    <property type="project" value="UniProtKB-KW"/>
</dbReference>
<dbReference type="Gene3D" id="3.30.160.60">
    <property type="entry name" value="Classic Zinc Finger"/>
    <property type="match status" value="1"/>
</dbReference>
<evidence type="ECO:0000259" key="10">
    <source>
        <dbReference type="PROSITE" id="PS50089"/>
    </source>
</evidence>
<dbReference type="Gene3D" id="3.30.40.10">
    <property type="entry name" value="Zinc/RING finger domain, C3HC4 (zinc finger)"/>
    <property type="match status" value="1"/>
</dbReference>
<dbReference type="InterPro" id="IPR005225">
    <property type="entry name" value="Small_GTP-bd"/>
</dbReference>
<dbReference type="InterPro" id="IPR027370">
    <property type="entry name" value="Znf-RING_euk"/>
</dbReference>
<keyword evidence="12" id="KW-1185">Reference proteome</keyword>
<feature type="domain" description="RING-type" evidence="10">
    <location>
        <begin position="22"/>
        <end position="82"/>
    </location>
</feature>
<dbReference type="PROSITE" id="PS00518">
    <property type="entry name" value="ZF_RING_1"/>
    <property type="match status" value="1"/>
</dbReference>
<feature type="binding site" evidence="7">
    <location>
        <begin position="418"/>
        <end position="425"/>
    </location>
    <ligand>
        <name>GTP</name>
        <dbReference type="ChEBI" id="CHEBI:37565"/>
    </ligand>
</feature>
<dbReference type="InterPro" id="IPR024156">
    <property type="entry name" value="Small_GTPase_ARF"/>
</dbReference>
<dbReference type="Gene3D" id="4.10.830.40">
    <property type="match status" value="1"/>
</dbReference>
<reference evidence="13" key="1">
    <citation type="submission" date="2022-11" db="UniProtKB">
        <authorList>
            <consortium name="WormBaseParasite"/>
        </authorList>
    </citation>
    <scope>IDENTIFICATION</scope>
</reference>
<keyword evidence="5" id="KW-0862">Zinc</keyword>
<dbReference type="InterPro" id="IPR000315">
    <property type="entry name" value="Znf_B-box"/>
</dbReference>
<dbReference type="PANTHER" id="PTHR11711">
    <property type="entry name" value="ADP RIBOSYLATION FACTOR-RELATED"/>
    <property type="match status" value="1"/>
</dbReference>
<evidence type="ECO:0000259" key="11">
    <source>
        <dbReference type="PROSITE" id="PS50119"/>
    </source>
</evidence>
<evidence type="ECO:0000256" key="5">
    <source>
        <dbReference type="ARBA" id="ARBA00022833"/>
    </source>
</evidence>
<keyword evidence="8" id="KW-0460">Magnesium</keyword>
<keyword evidence="3 9" id="KW-0863">Zinc-finger</keyword>
<dbReference type="PROSITE" id="PS50089">
    <property type="entry name" value="ZF_RING_2"/>
    <property type="match status" value="1"/>
</dbReference>
<protein>
    <submittedName>
        <fullName evidence="13">RING-type E3 ubiquitin transferase</fullName>
    </submittedName>
</protein>
<evidence type="ECO:0000256" key="7">
    <source>
        <dbReference type="PIRSR" id="PIRSR606689-1"/>
    </source>
</evidence>
<sequence length="585" mass="65067">MAASSSSSPPRTNASNPSAVDCRVCHEKYTLSGAKVPRLLHGCGHTICHGCVSALISQQAYSPVSMDSLSSMHLTILCPFDRTPTILMPEQGGCGLNKNFALVELIENVHANQSGEAQQSESGEVAEAEGTASVIDVYSRERLLGIPCDEDASHIAVVYCVVCESQLCSQCSDETHKTKVLHKHRRVPLSEKPHPRQKCPFHSAYALEFVCQETDCGNSDRLMCLLCRDYGRHQNHRHSLLETEAAQLREQMVDGLAEFRRFTTDLLDWGGRVGRAVTGLMDATDGSAVTAKRLVSTHFAELRDQLALQEATALSIVEGHARERLALLRQQQEDLATVTSQVSAVCTQLDKSAKMDDARLVVQQTEIVRMLEMVRKQRIEFTDLPNQLLLDSRIPLAFTKDNRVHIGPNVEMRVVLLGLDGAGKTTVVFKLKNNEIMPTVSTIGFNVETLEYKNLKLTLWDVGGLPKLRPLWKHYYLNTQALIFVIDSSDRERFPEVQSELVKILSENDLREASLLILANKQDQPGRMNCEEMVQALTLSKLCYGRSWHVQPCDALTGDGLWDGLDWLTRQLLSNTVSPSSVHNL</sequence>
<keyword evidence="1 8" id="KW-0479">Metal-binding</keyword>
<accession>A0A914WJB8</accession>
<feature type="binding site" evidence="7">
    <location>
        <begin position="520"/>
        <end position="523"/>
    </location>
    <ligand>
        <name>GTP</name>
        <dbReference type="ChEBI" id="CHEBI:37565"/>
    </ligand>
</feature>
<evidence type="ECO:0000256" key="8">
    <source>
        <dbReference type="PIRSR" id="PIRSR606689-2"/>
    </source>
</evidence>
<keyword evidence="4" id="KW-0833">Ubl conjugation pathway</keyword>
<evidence type="ECO:0000256" key="3">
    <source>
        <dbReference type="ARBA" id="ARBA00022771"/>
    </source>
</evidence>
<dbReference type="NCBIfam" id="TIGR00231">
    <property type="entry name" value="small_GTP"/>
    <property type="match status" value="1"/>
</dbReference>
<dbReference type="Pfam" id="PF13445">
    <property type="entry name" value="zf-RING_UBOX"/>
    <property type="match status" value="1"/>
</dbReference>
<evidence type="ECO:0000256" key="9">
    <source>
        <dbReference type="PROSITE-ProRule" id="PRU00024"/>
    </source>
</evidence>
<dbReference type="SMART" id="SM00175">
    <property type="entry name" value="RAB"/>
    <property type="match status" value="1"/>
</dbReference>
<dbReference type="FunFam" id="3.40.50.300:FF:000486">
    <property type="entry name" value="E3 ubiquitin-protein ligase TRIM23"/>
    <property type="match status" value="1"/>
</dbReference>
<name>A0A914WJB8_9BILA</name>
<dbReference type="Proteomes" id="UP000887566">
    <property type="component" value="Unplaced"/>
</dbReference>
<dbReference type="SMART" id="SM00177">
    <property type="entry name" value="ARF"/>
    <property type="match status" value="1"/>
</dbReference>
<dbReference type="SMART" id="SM00178">
    <property type="entry name" value="SAR"/>
    <property type="match status" value="1"/>
</dbReference>
<dbReference type="InterPro" id="IPR003649">
    <property type="entry name" value="Bbox_C"/>
</dbReference>
<proteinExistence type="predicted"/>
<keyword evidence="6 7" id="KW-0342">GTP-binding</keyword>
<dbReference type="SUPFAM" id="SSF57850">
    <property type="entry name" value="RING/U-box"/>
    <property type="match status" value="1"/>
</dbReference>
<dbReference type="SUPFAM" id="SSF52540">
    <property type="entry name" value="P-loop containing nucleoside triphosphate hydrolases"/>
    <property type="match status" value="1"/>
</dbReference>
<dbReference type="GO" id="GO:0008270">
    <property type="term" value="F:zinc ion binding"/>
    <property type="evidence" value="ECO:0007669"/>
    <property type="project" value="UniProtKB-KW"/>
</dbReference>
<dbReference type="SUPFAM" id="SSF57845">
    <property type="entry name" value="B-box zinc-binding domain"/>
    <property type="match status" value="1"/>
</dbReference>
<dbReference type="PROSITE" id="PS51417">
    <property type="entry name" value="ARF"/>
    <property type="match status" value="1"/>
</dbReference>
<dbReference type="Pfam" id="PF00643">
    <property type="entry name" value="zf-B_box"/>
    <property type="match status" value="1"/>
</dbReference>
<keyword evidence="2 7" id="KW-0547">Nucleotide-binding</keyword>
<evidence type="ECO:0000256" key="2">
    <source>
        <dbReference type="ARBA" id="ARBA00022741"/>
    </source>
</evidence>
<dbReference type="CDD" id="cd19774">
    <property type="entry name" value="Bbox2_TRIM23_C-IX_rpt2"/>
    <property type="match status" value="1"/>
</dbReference>
<feature type="binding site" evidence="7">
    <location>
        <position position="464"/>
    </location>
    <ligand>
        <name>GTP</name>
        <dbReference type="ChEBI" id="CHEBI:37565"/>
    </ligand>
</feature>
<dbReference type="SMART" id="SM00184">
    <property type="entry name" value="RING"/>
    <property type="match status" value="1"/>
</dbReference>
<dbReference type="CDD" id="cd19773">
    <property type="entry name" value="Bbox2_TRIM23_C-IX_rpt1"/>
    <property type="match status" value="1"/>
</dbReference>
<dbReference type="InterPro" id="IPR001841">
    <property type="entry name" value="Znf_RING"/>
</dbReference>
<evidence type="ECO:0000313" key="13">
    <source>
        <dbReference type="WBParaSite" id="PSAMB.scaffold4334size14981.g24054.t1"/>
    </source>
</evidence>
<evidence type="ECO:0000256" key="4">
    <source>
        <dbReference type="ARBA" id="ARBA00022786"/>
    </source>
</evidence>
<evidence type="ECO:0000256" key="1">
    <source>
        <dbReference type="ARBA" id="ARBA00022723"/>
    </source>
</evidence>
<feature type="binding site" evidence="8">
    <location>
        <position position="442"/>
    </location>
    <ligand>
        <name>Mg(2+)</name>
        <dbReference type="ChEBI" id="CHEBI:18420"/>
    </ligand>
</feature>
<dbReference type="InterPro" id="IPR013083">
    <property type="entry name" value="Znf_RING/FYVE/PHD"/>
</dbReference>
<feature type="binding site" evidence="8">
    <location>
        <position position="425"/>
    </location>
    <ligand>
        <name>Mg(2+)</name>
        <dbReference type="ChEBI" id="CHEBI:18420"/>
    </ligand>
</feature>